<protein>
    <recommendedName>
        <fullName evidence="3">RNA-binding protein KhpA</fullName>
    </recommendedName>
    <alternativeName>
        <fullName evidence="3">KH-domain protein A</fullName>
    </alternativeName>
</protein>
<keyword evidence="5" id="KW-1185">Reference proteome</keyword>
<evidence type="ECO:0000313" key="4">
    <source>
        <dbReference type="EMBL" id="VUZ85348.1"/>
    </source>
</evidence>
<keyword evidence="2 3" id="KW-0694">RNA-binding</keyword>
<keyword evidence="3" id="KW-0961">Cell wall biogenesis/degradation</keyword>
<dbReference type="InterPro" id="IPR015946">
    <property type="entry name" value="KH_dom-like_a/b"/>
</dbReference>
<comment type="function">
    <text evidence="3">A probable RNA chaperone. Forms a complex with KhpB which binds to cellular RNA and controls its expression. Plays a role in peptidoglycan (PG) homeostasis and cell length regulation.</text>
</comment>
<comment type="similarity">
    <text evidence="3">Belongs to the KhpA RNA-binding protein family.</text>
</comment>
<dbReference type="PANTHER" id="PTHR34654:SF1">
    <property type="entry name" value="RNA-BINDING PROTEIN KHPA"/>
    <property type="match status" value="1"/>
</dbReference>
<dbReference type="GO" id="GO:0008360">
    <property type="term" value="P:regulation of cell shape"/>
    <property type="evidence" value="ECO:0007669"/>
    <property type="project" value="UniProtKB-KW"/>
</dbReference>
<dbReference type="PANTHER" id="PTHR34654">
    <property type="entry name" value="UPF0109 PROTEIN SCO5592"/>
    <property type="match status" value="1"/>
</dbReference>
<dbReference type="HAMAP" id="MF_00088">
    <property type="entry name" value="KhpA"/>
    <property type="match status" value="1"/>
</dbReference>
<evidence type="ECO:0000256" key="1">
    <source>
        <dbReference type="ARBA" id="ARBA00022490"/>
    </source>
</evidence>
<comment type="subunit">
    <text evidence="3">Forms a complex with KhpB.</text>
</comment>
<keyword evidence="3" id="KW-0143">Chaperone</keyword>
<proteinExistence type="inferred from homology"/>
<dbReference type="Gene3D" id="3.30.300.20">
    <property type="match status" value="1"/>
</dbReference>
<evidence type="ECO:0000313" key="5">
    <source>
        <dbReference type="Proteomes" id="UP000334340"/>
    </source>
</evidence>
<dbReference type="GO" id="GO:0005737">
    <property type="term" value="C:cytoplasm"/>
    <property type="evidence" value="ECO:0007669"/>
    <property type="project" value="UniProtKB-SubCell"/>
</dbReference>
<dbReference type="Pfam" id="PF13083">
    <property type="entry name" value="KH_KhpA-B"/>
    <property type="match status" value="1"/>
</dbReference>
<dbReference type="CDD" id="cd22533">
    <property type="entry name" value="KH-II_YlqC-like"/>
    <property type="match status" value="1"/>
</dbReference>
<dbReference type="EMBL" id="CABIKM010000026">
    <property type="protein sequence ID" value="VUZ85348.1"/>
    <property type="molecule type" value="Genomic_DNA"/>
</dbReference>
<gene>
    <name evidence="3" type="primary">khpA</name>
    <name evidence="4" type="ORF">MELA_01731</name>
</gene>
<dbReference type="SUPFAM" id="SSF54814">
    <property type="entry name" value="Prokaryotic type KH domain (KH-domain type II)"/>
    <property type="match status" value="1"/>
</dbReference>
<dbReference type="AlphaFoldDB" id="A0A564ZLB6"/>
<name>A0A564ZLB6_9BACT</name>
<reference evidence="4 5" key="1">
    <citation type="submission" date="2019-07" db="EMBL/GenBank/DDBJ databases">
        <authorList>
            <person name="Cremers G."/>
        </authorList>
    </citation>
    <scope>NUCLEOTIDE SEQUENCE [LARGE SCALE GENOMIC DNA]</scope>
</reference>
<dbReference type="InterPro" id="IPR020627">
    <property type="entry name" value="KhpA"/>
</dbReference>
<keyword evidence="3" id="KW-0133">Cell shape</keyword>
<organism evidence="4 5">
    <name type="scientific">Candidatus Methylomirabilis lanthanidiphila</name>
    <dbReference type="NCBI Taxonomy" id="2211376"/>
    <lineage>
        <taxon>Bacteria</taxon>
        <taxon>Candidatus Methylomirabilota</taxon>
        <taxon>Candidatus Methylomirabilia</taxon>
        <taxon>Candidatus Methylomirabilales</taxon>
        <taxon>Candidatus Methylomirabilaceae</taxon>
        <taxon>Candidatus Methylomirabilis</taxon>
    </lineage>
</organism>
<dbReference type="GO" id="GO:0003723">
    <property type="term" value="F:RNA binding"/>
    <property type="evidence" value="ECO:0007669"/>
    <property type="project" value="UniProtKB-UniRule"/>
</dbReference>
<accession>A0A564ZLB6</accession>
<evidence type="ECO:0000256" key="3">
    <source>
        <dbReference type="HAMAP-Rule" id="MF_00088"/>
    </source>
</evidence>
<evidence type="ECO:0000256" key="2">
    <source>
        <dbReference type="ARBA" id="ARBA00022884"/>
    </source>
</evidence>
<comment type="subcellular location">
    <subcellularLocation>
        <location evidence="3">Cytoplasm</location>
    </subcellularLocation>
</comment>
<dbReference type="InterPro" id="IPR009019">
    <property type="entry name" value="KH_sf_prok-type"/>
</dbReference>
<keyword evidence="1 3" id="KW-0963">Cytoplasm</keyword>
<dbReference type="GO" id="GO:0009252">
    <property type="term" value="P:peptidoglycan biosynthetic process"/>
    <property type="evidence" value="ECO:0007669"/>
    <property type="project" value="UniProtKB-UniRule"/>
</dbReference>
<dbReference type="GO" id="GO:0071555">
    <property type="term" value="P:cell wall organization"/>
    <property type="evidence" value="ECO:0007669"/>
    <property type="project" value="UniProtKB-KW"/>
</dbReference>
<sequence length="94" mass="10253">MEGGPSVPNQSSMEEAQALKELVERMARALVDSPEQVTVETTEEDNAMVLRLRVASSDVGRVIGKQGRTAKAMRTVLHAIAARSKHRAVLEILE</sequence>
<dbReference type="Proteomes" id="UP000334340">
    <property type="component" value="Unassembled WGS sequence"/>
</dbReference>